<dbReference type="Proteomes" id="UP000244925">
    <property type="component" value="Unassembled WGS sequence"/>
</dbReference>
<dbReference type="InterPro" id="IPR057739">
    <property type="entry name" value="Glyco_hydro_29_N"/>
</dbReference>
<dbReference type="Pfam" id="PF01120">
    <property type="entry name" value="Alpha_L_fucos"/>
    <property type="match status" value="1"/>
</dbReference>
<dbReference type="GO" id="GO:0006004">
    <property type="term" value="P:fucose metabolic process"/>
    <property type="evidence" value="ECO:0007669"/>
    <property type="project" value="TreeGrafter"/>
</dbReference>
<keyword evidence="4" id="KW-0378">Hydrolase</keyword>
<feature type="domain" description="F5/8 type C" evidence="7">
    <location>
        <begin position="505"/>
        <end position="595"/>
    </location>
</feature>
<keyword evidence="3 6" id="KW-0732">Signal</keyword>
<dbReference type="EC" id="3.2.1.51" evidence="2"/>
<evidence type="ECO:0000259" key="7">
    <source>
        <dbReference type="PROSITE" id="PS50022"/>
    </source>
</evidence>
<dbReference type="InterPro" id="IPR000933">
    <property type="entry name" value="Glyco_hydro_29"/>
</dbReference>
<dbReference type="GO" id="GO:0016139">
    <property type="term" value="P:glycoside catabolic process"/>
    <property type="evidence" value="ECO:0007669"/>
    <property type="project" value="TreeGrafter"/>
</dbReference>
<evidence type="ECO:0000313" key="8">
    <source>
        <dbReference type="EMBL" id="PWB08462.1"/>
    </source>
</evidence>
<comment type="similarity">
    <text evidence="1">Belongs to the glycosyl hydrolase 29 family.</text>
</comment>
<feature type="chain" id="PRO_5015999770" description="alpha-L-fucosidase" evidence="6">
    <location>
        <begin position="25"/>
        <end position="596"/>
    </location>
</feature>
<dbReference type="Pfam" id="PF00754">
    <property type="entry name" value="F5_F8_type_C"/>
    <property type="match status" value="1"/>
</dbReference>
<dbReference type="PANTHER" id="PTHR10030">
    <property type="entry name" value="ALPHA-L-FUCOSIDASE"/>
    <property type="match status" value="1"/>
</dbReference>
<gene>
    <name evidence="8" type="ORF">C5O25_04655</name>
</gene>
<keyword evidence="9" id="KW-1185">Reference proteome</keyword>
<protein>
    <recommendedName>
        <fullName evidence="2">alpha-L-fucosidase</fullName>
        <ecNumber evidence="2">3.2.1.51</ecNumber>
    </recommendedName>
</protein>
<dbReference type="GO" id="GO:0005764">
    <property type="term" value="C:lysosome"/>
    <property type="evidence" value="ECO:0007669"/>
    <property type="project" value="TreeGrafter"/>
</dbReference>
<dbReference type="InterPro" id="IPR008979">
    <property type="entry name" value="Galactose-bd-like_sf"/>
</dbReference>
<dbReference type="AlphaFoldDB" id="A0A2V1J0Q2"/>
<dbReference type="SUPFAM" id="SSF51445">
    <property type="entry name" value="(Trans)glycosidases"/>
    <property type="match status" value="1"/>
</dbReference>
<evidence type="ECO:0000313" key="9">
    <source>
        <dbReference type="Proteomes" id="UP000244925"/>
    </source>
</evidence>
<accession>A0A2V1J0Q2</accession>
<reference evidence="9" key="1">
    <citation type="submission" date="2018-02" db="EMBL/GenBank/DDBJ databases">
        <authorList>
            <person name="Clavel T."/>
            <person name="Strowig T."/>
        </authorList>
    </citation>
    <scope>NUCLEOTIDE SEQUENCE [LARGE SCALE GENOMIC DNA]</scope>
    <source>
        <strain evidence="9">DSM 100764</strain>
    </source>
</reference>
<evidence type="ECO:0000256" key="5">
    <source>
        <dbReference type="ARBA" id="ARBA00023295"/>
    </source>
</evidence>
<dbReference type="Gene3D" id="2.60.120.260">
    <property type="entry name" value="Galactose-binding domain-like"/>
    <property type="match status" value="2"/>
</dbReference>
<comment type="caution">
    <text evidence="8">The sequence shown here is derived from an EMBL/GenBank/DDBJ whole genome shotgun (WGS) entry which is preliminary data.</text>
</comment>
<dbReference type="PROSITE" id="PS50022">
    <property type="entry name" value="FA58C_3"/>
    <property type="match status" value="1"/>
</dbReference>
<dbReference type="EMBL" id="PUBV01000006">
    <property type="protein sequence ID" value="PWB08462.1"/>
    <property type="molecule type" value="Genomic_DNA"/>
</dbReference>
<dbReference type="SUPFAM" id="SSF49785">
    <property type="entry name" value="Galactose-binding domain-like"/>
    <property type="match status" value="1"/>
</dbReference>
<keyword evidence="5" id="KW-0326">Glycosidase</keyword>
<evidence type="ECO:0000256" key="6">
    <source>
        <dbReference type="SAM" id="SignalP"/>
    </source>
</evidence>
<dbReference type="SMART" id="SM00812">
    <property type="entry name" value="Alpha_L_fucos"/>
    <property type="match status" value="1"/>
</dbReference>
<name>A0A2V1J0Q2_9BACT</name>
<evidence type="ECO:0000256" key="3">
    <source>
        <dbReference type="ARBA" id="ARBA00022729"/>
    </source>
</evidence>
<dbReference type="Gene3D" id="3.20.20.80">
    <property type="entry name" value="Glycosidases"/>
    <property type="match status" value="1"/>
</dbReference>
<sequence>MIMNGFARKSLAGLLGAASMAVMIQCSPAAKEKYYEKVAPLPTEATLDERVDIASRTVPTANQLAWQDLELTAFLHFGINTFTDREWGDGMEDPALFNPSELDAEQWVKTLKDAGFKLVILTAKHHDGFCLWPTQTTDHSVASSPWKDGKGDVVRELRDACDKYGMKLGIYLSPWDRNSPKYGDSEAYNDQFVAQLTELLTNYGKIDEVWFDGACGEGPNGKKQVYDWPRFRKVMEELQPEAVLAITGDDVRWVGNEGGVGRETEWSVTPLMPSIFPESEAYNDSLGINAMAKNIGDREMLANAKEVRWWPSEVDVSIRPGWFYHDSQQPKSLAHMADIYLSSVGRNSVLLLNIPPDRRGLIADADVARLKEFRQWIDANFSDDLVASADSASMSAALRPQSKVNAVVLSEDIRKGQRVETFVVEAWSDGAWNQVAEGTTIGNKRILMTDDDVVADSLRIRVTSTRNTPHVRPLKAYYVIKPDDLAAQETEFNVVGKSKADGAALVSDAGREAMVAGFIYEPSKGQVPVFKYVAEVSTDGTAWKRVKTTGEFGNVFNNPIPQRVVFASPVKARWLRIVSVDDEPKATGKLEILTVK</sequence>
<evidence type="ECO:0000256" key="2">
    <source>
        <dbReference type="ARBA" id="ARBA00012662"/>
    </source>
</evidence>
<dbReference type="FunFam" id="3.20.20.80:FF:000052">
    <property type="entry name" value="Putative alpha-L-fucosidase 1"/>
    <property type="match status" value="1"/>
</dbReference>
<dbReference type="InterPro" id="IPR017853">
    <property type="entry name" value="GH"/>
</dbReference>
<dbReference type="PANTHER" id="PTHR10030:SF37">
    <property type="entry name" value="ALPHA-L-FUCOSIDASE-RELATED"/>
    <property type="match status" value="1"/>
</dbReference>
<dbReference type="InterPro" id="IPR000421">
    <property type="entry name" value="FA58C"/>
</dbReference>
<organism evidence="8 9">
    <name type="scientific">Paramuribaculum intestinale</name>
    <dbReference type="NCBI Taxonomy" id="2094151"/>
    <lineage>
        <taxon>Bacteria</taxon>
        <taxon>Pseudomonadati</taxon>
        <taxon>Bacteroidota</taxon>
        <taxon>Bacteroidia</taxon>
        <taxon>Bacteroidales</taxon>
        <taxon>Muribaculaceae</taxon>
        <taxon>Paramuribaculum</taxon>
    </lineage>
</organism>
<feature type="signal peptide" evidence="6">
    <location>
        <begin position="1"/>
        <end position="24"/>
    </location>
</feature>
<evidence type="ECO:0000256" key="4">
    <source>
        <dbReference type="ARBA" id="ARBA00022801"/>
    </source>
</evidence>
<evidence type="ECO:0000256" key="1">
    <source>
        <dbReference type="ARBA" id="ARBA00007951"/>
    </source>
</evidence>
<dbReference type="GO" id="GO:0004560">
    <property type="term" value="F:alpha-L-fucosidase activity"/>
    <property type="evidence" value="ECO:0007669"/>
    <property type="project" value="InterPro"/>
</dbReference>
<proteinExistence type="inferred from homology"/>